<gene>
    <name evidence="4" type="ORF">C2G38_2240494</name>
</gene>
<dbReference type="PANTHER" id="PTHR44329:SF298">
    <property type="entry name" value="MIXED LINEAGE KINASE DOMAIN-LIKE PROTEIN"/>
    <property type="match status" value="1"/>
</dbReference>
<dbReference type="GO" id="GO:0097527">
    <property type="term" value="P:necroptotic signaling pathway"/>
    <property type="evidence" value="ECO:0007669"/>
    <property type="project" value="TreeGrafter"/>
</dbReference>
<dbReference type="SUPFAM" id="SSF56112">
    <property type="entry name" value="Protein kinase-like (PK-like)"/>
    <property type="match status" value="1"/>
</dbReference>
<keyword evidence="2" id="KW-0067">ATP-binding</keyword>
<organism evidence="4 5">
    <name type="scientific">Gigaspora rosea</name>
    <dbReference type="NCBI Taxonomy" id="44941"/>
    <lineage>
        <taxon>Eukaryota</taxon>
        <taxon>Fungi</taxon>
        <taxon>Fungi incertae sedis</taxon>
        <taxon>Mucoromycota</taxon>
        <taxon>Glomeromycotina</taxon>
        <taxon>Glomeromycetes</taxon>
        <taxon>Diversisporales</taxon>
        <taxon>Gigasporaceae</taxon>
        <taxon>Gigaspora</taxon>
    </lineage>
</organism>
<dbReference type="GO" id="GO:0004672">
    <property type="term" value="F:protein kinase activity"/>
    <property type="evidence" value="ECO:0007669"/>
    <property type="project" value="InterPro"/>
</dbReference>
<dbReference type="Proteomes" id="UP000266673">
    <property type="component" value="Unassembled WGS sequence"/>
</dbReference>
<accession>A0A397VYA4</accession>
<dbReference type="AlphaFoldDB" id="A0A397VYA4"/>
<dbReference type="PROSITE" id="PS50011">
    <property type="entry name" value="PROTEIN_KINASE_DOM"/>
    <property type="match status" value="1"/>
</dbReference>
<comment type="caution">
    <text evidence="4">The sequence shown here is derived from an EMBL/GenBank/DDBJ whole genome shotgun (WGS) entry which is preliminary data.</text>
</comment>
<dbReference type="InterPro" id="IPR051681">
    <property type="entry name" value="Ser/Thr_Kinases-Pseudokinases"/>
</dbReference>
<keyword evidence="5" id="KW-1185">Reference proteome</keyword>
<keyword evidence="1" id="KW-0547">Nucleotide-binding</keyword>
<dbReference type="Gene3D" id="1.10.510.10">
    <property type="entry name" value="Transferase(Phosphotransferase) domain 1"/>
    <property type="match status" value="2"/>
</dbReference>
<evidence type="ECO:0000256" key="2">
    <source>
        <dbReference type="ARBA" id="ARBA00022840"/>
    </source>
</evidence>
<protein>
    <submittedName>
        <fullName evidence="4">Kinase-like domain-containing protein</fullName>
    </submittedName>
</protein>
<feature type="domain" description="Protein kinase" evidence="3">
    <location>
        <begin position="1"/>
        <end position="249"/>
    </location>
</feature>
<name>A0A397VYA4_9GLOM</name>
<dbReference type="PANTHER" id="PTHR44329">
    <property type="entry name" value="SERINE/THREONINE-PROTEIN KINASE TNNI3K-RELATED"/>
    <property type="match status" value="1"/>
</dbReference>
<evidence type="ECO:0000313" key="4">
    <source>
        <dbReference type="EMBL" id="RIB26918.1"/>
    </source>
</evidence>
<keyword evidence="4" id="KW-0418">Kinase</keyword>
<evidence type="ECO:0000256" key="1">
    <source>
        <dbReference type="ARBA" id="ARBA00022741"/>
    </source>
</evidence>
<evidence type="ECO:0000313" key="5">
    <source>
        <dbReference type="Proteomes" id="UP000266673"/>
    </source>
</evidence>
<proteinExistence type="predicted"/>
<dbReference type="EMBL" id="QKWP01000118">
    <property type="protein sequence ID" value="RIB26918.1"/>
    <property type="molecule type" value="Genomic_DNA"/>
</dbReference>
<dbReference type="InterPro" id="IPR001245">
    <property type="entry name" value="Ser-Thr/Tyr_kinase_cat_dom"/>
</dbReference>
<dbReference type="STRING" id="44941.A0A397VYA4"/>
<dbReference type="Pfam" id="PF07714">
    <property type="entry name" value="PK_Tyr_Ser-Thr"/>
    <property type="match status" value="2"/>
</dbReference>
<keyword evidence="4" id="KW-0808">Transferase</keyword>
<reference evidence="4 5" key="1">
    <citation type="submission" date="2018-06" db="EMBL/GenBank/DDBJ databases">
        <title>Comparative genomics reveals the genomic features of Rhizophagus irregularis, R. cerebriforme, R. diaphanum and Gigaspora rosea, and their symbiotic lifestyle signature.</title>
        <authorList>
            <person name="Morin E."/>
            <person name="San Clemente H."/>
            <person name="Chen E.C.H."/>
            <person name="De La Providencia I."/>
            <person name="Hainaut M."/>
            <person name="Kuo A."/>
            <person name="Kohler A."/>
            <person name="Murat C."/>
            <person name="Tang N."/>
            <person name="Roy S."/>
            <person name="Loubradou J."/>
            <person name="Henrissat B."/>
            <person name="Grigoriev I.V."/>
            <person name="Corradi N."/>
            <person name="Roux C."/>
            <person name="Martin F.M."/>
        </authorList>
    </citation>
    <scope>NUCLEOTIDE SEQUENCE [LARGE SCALE GENOMIC DNA]</scope>
    <source>
        <strain evidence="4 5">DAOM 194757</strain>
    </source>
</reference>
<dbReference type="InterPro" id="IPR000719">
    <property type="entry name" value="Prot_kinase_dom"/>
</dbReference>
<evidence type="ECO:0000259" key="3">
    <source>
        <dbReference type="PROSITE" id="PS50011"/>
    </source>
</evidence>
<sequence>MHFFTVKNFDNHEKWVNKAIIAKHINGYEYKEFTYYEDIGSMEVLELFINMYEKQLKLLQQVHAHPNIIGFYGVTKDNNGQYNMILEYAEEGNLHEYLETNFTKLQWTDKFRIAYEISCGLAFEKYFNSLRTNQNSSRSKVLNEMSTSSNRLGMLAYIEPDRFMTEDFKLNKKSDIYSLGIILWEISSGRPPLQFFDQTQLCLHVFKEKREPPIEGTPSQYVELYKECWDGDPTNCPERSFIRRQLEKLKNESSNKIIEMKAPPSNNKKQTFKRTFVKQFHLL</sequence>
<dbReference type="GO" id="GO:0005524">
    <property type="term" value="F:ATP binding"/>
    <property type="evidence" value="ECO:0007669"/>
    <property type="project" value="UniProtKB-KW"/>
</dbReference>
<dbReference type="InterPro" id="IPR011009">
    <property type="entry name" value="Kinase-like_dom_sf"/>
</dbReference>